<reference evidence="2" key="1">
    <citation type="submission" date="2022-11" db="EMBL/GenBank/DDBJ databases">
        <authorList>
            <person name="Somphong A."/>
            <person name="Phongsopitanun W."/>
        </authorList>
    </citation>
    <scope>NUCLEOTIDE SEQUENCE</scope>
    <source>
        <strain evidence="2">Pm04-4</strain>
    </source>
</reference>
<name>A0ABT4B3P6_9ACTN</name>
<dbReference type="EMBL" id="JAPNTZ010000008">
    <property type="protein sequence ID" value="MCY1141119.1"/>
    <property type="molecule type" value="Genomic_DNA"/>
</dbReference>
<keyword evidence="1" id="KW-1133">Transmembrane helix</keyword>
<accession>A0ABT4B3P6</accession>
<sequence length="93" mass="9647">MLVILGMLGLSQVTGEWFPAAALGTLPIGIGWFAGGLIIVAAVGDELGWAGVPVLYGAFAASAVLNAVVLREVVRFFRQRRASRAVARPGPVS</sequence>
<keyword evidence="1" id="KW-0812">Transmembrane</keyword>
<protein>
    <submittedName>
        <fullName evidence="2">Uncharacterized protein</fullName>
    </submittedName>
</protein>
<keyword evidence="3" id="KW-1185">Reference proteome</keyword>
<proteinExistence type="predicted"/>
<dbReference type="RefSeq" id="WP_267565486.1">
    <property type="nucleotide sequence ID" value="NZ_JAPNTZ010000008.1"/>
</dbReference>
<gene>
    <name evidence="2" type="ORF">OWR29_24235</name>
</gene>
<organism evidence="2 3">
    <name type="scientific">Paractinoplanes pyxinae</name>
    <dbReference type="NCBI Taxonomy" id="2997416"/>
    <lineage>
        <taxon>Bacteria</taxon>
        <taxon>Bacillati</taxon>
        <taxon>Actinomycetota</taxon>
        <taxon>Actinomycetes</taxon>
        <taxon>Micromonosporales</taxon>
        <taxon>Micromonosporaceae</taxon>
        <taxon>Paractinoplanes</taxon>
    </lineage>
</organism>
<feature type="transmembrane region" description="Helical" evidence="1">
    <location>
        <begin position="54"/>
        <end position="74"/>
    </location>
</feature>
<evidence type="ECO:0000313" key="3">
    <source>
        <dbReference type="Proteomes" id="UP001151002"/>
    </source>
</evidence>
<comment type="caution">
    <text evidence="2">The sequence shown here is derived from an EMBL/GenBank/DDBJ whole genome shotgun (WGS) entry which is preliminary data.</text>
</comment>
<feature type="transmembrane region" description="Helical" evidence="1">
    <location>
        <begin position="20"/>
        <end position="42"/>
    </location>
</feature>
<keyword evidence="1" id="KW-0472">Membrane</keyword>
<evidence type="ECO:0000313" key="2">
    <source>
        <dbReference type="EMBL" id="MCY1141119.1"/>
    </source>
</evidence>
<dbReference type="Proteomes" id="UP001151002">
    <property type="component" value="Unassembled WGS sequence"/>
</dbReference>
<evidence type="ECO:0000256" key="1">
    <source>
        <dbReference type="SAM" id="Phobius"/>
    </source>
</evidence>